<feature type="compositionally biased region" description="Basic residues" evidence="2">
    <location>
        <begin position="217"/>
        <end position="226"/>
    </location>
</feature>
<sequence length="324" mass="36064">MKDTELEDWPPKFWKFHLETDTKPSVKVAYTDARRFGRVRLVDCPGEDIRQYSPLVENGPDPVNDLDIFTEQYLRDKMRSRRVPVKALLLDQTTISGIGNWVADEALYQAKQHPEQYCNTFNDEEIKTLFDSIRYVCQTAVDHLGDSDAFPEHWLFNHRWGKGSKEEASQHPNGEKLAFITVGGRTSCYAPERQKKTGKVEPKAEDTNAGVEAAKQSGKRTRKRSQVKLADGEKGDGADVNTTAPELGPPAKKSREAPPSEAGDLVVKPSRKGSKIKSEAADGTGTAPRSSRRKPDTTIDTTSTNMVPEPQRGAGGRRKSARLQ</sequence>
<keyword evidence="5" id="KW-1185">Reference proteome</keyword>
<feature type="region of interest" description="Disordered" evidence="2">
    <location>
        <begin position="190"/>
        <end position="324"/>
    </location>
</feature>
<dbReference type="Pfam" id="PF06831">
    <property type="entry name" value="H2TH"/>
    <property type="match status" value="1"/>
</dbReference>
<dbReference type="Gene3D" id="3.20.190.10">
    <property type="entry name" value="MutM-like, N-terminal"/>
    <property type="match status" value="1"/>
</dbReference>
<dbReference type="PANTHER" id="PTHR22993:SF9">
    <property type="entry name" value="FORMAMIDOPYRIMIDINE-DNA GLYCOSYLASE"/>
    <property type="match status" value="1"/>
</dbReference>
<dbReference type="SMART" id="SM01232">
    <property type="entry name" value="H2TH"/>
    <property type="match status" value="1"/>
</dbReference>
<comment type="caution">
    <text evidence="4">The sequence shown here is derived from an EMBL/GenBank/DDBJ whole genome shotgun (WGS) entry which is preliminary data.</text>
</comment>
<gene>
    <name evidence="4" type="ORF">J7T54_006566</name>
</gene>
<evidence type="ECO:0000313" key="4">
    <source>
        <dbReference type="EMBL" id="KAI6784521.1"/>
    </source>
</evidence>
<dbReference type="GO" id="GO:0006284">
    <property type="term" value="P:base-excision repair"/>
    <property type="evidence" value="ECO:0007669"/>
    <property type="project" value="InterPro"/>
</dbReference>
<feature type="compositionally biased region" description="Basic and acidic residues" evidence="2">
    <location>
        <begin position="192"/>
        <end position="206"/>
    </location>
</feature>
<dbReference type="GO" id="GO:0019104">
    <property type="term" value="F:DNA N-glycosylase activity"/>
    <property type="evidence" value="ECO:0007669"/>
    <property type="project" value="TreeGrafter"/>
</dbReference>
<proteinExistence type="inferred from homology"/>
<dbReference type="OrthoDB" id="444592at2759"/>
<feature type="domain" description="Formamidopyrimidine-DNA glycosylase H2TH DNA-binding" evidence="3">
    <location>
        <begin position="58"/>
        <end position="152"/>
    </location>
</feature>
<evidence type="ECO:0000256" key="2">
    <source>
        <dbReference type="SAM" id="MobiDB-lite"/>
    </source>
</evidence>
<dbReference type="RefSeq" id="XP_051365377.1">
    <property type="nucleotide sequence ID" value="XM_051503011.1"/>
</dbReference>
<dbReference type="InterPro" id="IPR035937">
    <property type="entry name" value="FPG_N"/>
</dbReference>
<evidence type="ECO:0000313" key="5">
    <source>
        <dbReference type="Proteomes" id="UP001055219"/>
    </source>
</evidence>
<dbReference type="GeneID" id="75833044"/>
<dbReference type="AlphaFoldDB" id="A0A9Q0BGZ8"/>
<dbReference type="GO" id="GO:0003684">
    <property type="term" value="F:damaged DNA binding"/>
    <property type="evidence" value="ECO:0007669"/>
    <property type="project" value="InterPro"/>
</dbReference>
<reference evidence="4" key="2">
    <citation type="submission" date="2022-07" db="EMBL/GenBank/DDBJ databases">
        <authorList>
            <person name="Goncalves M.F.M."/>
            <person name="Hilario S."/>
            <person name="Van De Peer Y."/>
            <person name="Esteves A.C."/>
            <person name="Alves A."/>
        </authorList>
    </citation>
    <scope>NUCLEOTIDE SEQUENCE</scope>
    <source>
        <strain evidence="4">MUM 19.33</strain>
    </source>
</reference>
<dbReference type="GO" id="GO:0003906">
    <property type="term" value="F:DNA-(apurinic or apyrimidinic site) endonuclease activity"/>
    <property type="evidence" value="ECO:0007669"/>
    <property type="project" value="InterPro"/>
</dbReference>
<dbReference type="Proteomes" id="UP001055219">
    <property type="component" value="Unassembled WGS sequence"/>
</dbReference>
<protein>
    <submittedName>
        <fullName evidence="4">Formamidopyrimidine-DNA glycosylase</fullName>
    </submittedName>
</protein>
<dbReference type="InterPro" id="IPR010979">
    <property type="entry name" value="Ribosomal_uS13-like_H2TH"/>
</dbReference>
<dbReference type="FunFam" id="1.10.8.50:FF:000009">
    <property type="entry name" value="Formamidopyrimidine-DNA glycosylase"/>
    <property type="match status" value="1"/>
</dbReference>
<reference evidence="4" key="1">
    <citation type="journal article" date="2021" name="J Fungi (Basel)">
        <title>Genomic and Metabolomic Analyses of the Marine Fungus Emericellopsis cladophorae: Insights into Saltwater Adaptability Mechanisms and Its Biosynthetic Potential.</title>
        <authorList>
            <person name="Goncalves M.F.M."/>
            <person name="Hilario S."/>
            <person name="Van de Peer Y."/>
            <person name="Esteves A.C."/>
            <person name="Alves A."/>
        </authorList>
    </citation>
    <scope>NUCLEOTIDE SEQUENCE</scope>
    <source>
        <strain evidence="4">MUM 19.33</strain>
    </source>
</reference>
<organism evidence="4 5">
    <name type="scientific">Emericellopsis cladophorae</name>
    <dbReference type="NCBI Taxonomy" id="2686198"/>
    <lineage>
        <taxon>Eukaryota</taxon>
        <taxon>Fungi</taxon>
        <taxon>Dikarya</taxon>
        <taxon>Ascomycota</taxon>
        <taxon>Pezizomycotina</taxon>
        <taxon>Sordariomycetes</taxon>
        <taxon>Hypocreomycetidae</taxon>
        <taxon>Hypocreales</taxon>
        <taxon>Bionectriaceae</taxon>
        <taxon>Emericellopsis</taxon>
    </lineage>
</organism>
<comment type="similarity">
    <text evidence="1">Belongs to the FPG family.</text>
</comment>
<dbReference type="EMBL" id="JAGIXG020000004">
    <property type="protein sequence ID" value="KAI6784521.1"/>
    <property type="molecule type" value="Genomic_DNA"/>
</dbReference>
<dbReference type="Gene3D" id="1.10.8.50">
    <property type="match status" value="1"/>
</dbReference>
<dbReference type="SUPFAM" id="SSF46946">
    <property type="entry name" value="S13-like H2TH domain"/>
    <property type="match status" value="1"/>
</dbReference>
<feature type="compositionally biased region" description="Basic residues" evidence="2">
    <location>
        <begin position="315"/>
        <end position="324"/>
    </location>
</feature>
<accession>A0A9Q0BGZ8</accession>
<dbReference type="InterPro" id="IPR015886">
    <property type="entry name" value="H2TH_FPG"/>
</dbReference>
<evidence type="ECO:0000256" key="1">
    <source>
        <dbReference type="ARBA" id="ARBA00009409"/>
    </source>
</evidence>
<dbReference type="PANTHER" id="PTHR22993">
    <property type="entry name" value="FORMAMIDOPYRIMIDINE-DNA GLYCOSYLASE"/>
    <property type="match status" value="1"/>
</dbReference>
<name>A0A9Q0BGZ8_9HYPO</name>
<dbReference type="GO" id="GO:0008270">
    <property type="term" value="F:zinc ion binding"/>
    <property type="evidence" value="ECO:0007669"/>
    <property type="project" value="InterPro"/>
</dbReference>
<evidence type="ECO:0000259" key="3">
    <source>
        <dbReference type="SMART" id="SM01232"/>
    </source>
</evidence>
<dbReference type="GO" id="GO:0005634">
    <property type="term" value="C:nucleus"/>
    <property type="evidence" value="ECO:0007669"/>
    <property type="project" value="TreeGrafter"/>
</dbReference>